<name>A0A3S5A750_9PLAT</name>
<comment type="similarity">
    <text evidence="2">Belongs to the Tom40 family.</text>
</comment>
<dbReference type="InterPro" id="IPR027246">
    <property type="entry name" value="Porin_Euk/Tom40"/>
</dbReference>
<keyword evidence="7" id="KW-0653">Protein transport</keyword>
<keyword evidence="4" id="KW-1134">Transmembrane beta strand</keyword>
<evidence type="ECO:0000256" key="2">
    <source>
        <dbReference type="ARBA" id="ARBA00010510"/>
    </source>
</evidence>
<keyword evidence="6" id="KW-1000">Mitochondrion outer membrane</keyword>
<dbReference type="OrthoDB" id="19656at2759"/>
<evidence type="ECO:0000256" key="5">
    <source>
        <dbReference type="ARBA" id="ARBA00022692"/>
    </source>
</evidence>
<proteinExistence type="inferred from homology"/>
<evidence type="ECO:0000256" key="7">
    <source>
        <dbReference type="ARBA" id="ARBA00022927"/>
    </source>
</evidence>
<dbReference type="PANTHER" id="PTHR10802">
    <property type="entry name" value="MITOCHONDRIAL IMPORT RECEPTOR SUBUNIT TOM40"/>
    <property type="match status" value="1"/>
</dbReference>
<keyword evidence="9" id="KW-0472">Membrane</keyword>
<evidence type="ECO:0000256" key="1">
    <source>
        <dbReference type="ARBA" id="ARBA00004374"/>
    </source>
</evidence>
<dbReference type="GO" id="GO:0008320">
    <property type="term" value="F:protein transmembrane transporter activity"/>
    <property type="evidence" value="ECO:0007669"/>
    <property type="project" value="InterPro"/>
</dbReference>
<evidence type="ECO:0000256" key="8">
    <source>
        <dbReference type="ARBA" id="ARBA00023128"/>
    </source>
</evidence>
<comment type="subcellular location">
    <subcellularLocation>
        <location evidence="1">Mitochondrion outer membrane</location>
        <topology evidence="1">Multi-pass membrane protein</topology>
    </subcellularLocation>
</comment>
<keyword evidence="5" id="KW-0812">Transmembrane</keyword>
<comment type="caution">
    <text evidence="10">The sequence shown here is derived from an EMBL/GenBank/DDBJ whole genome shotgun (WGS) entry which is preliminary data.</text>
</comment>
<dbReference type="GO" id="GO:0005741">
    <property type="term" value="C:mitochondrial outer membrane"/>
    <property type="evidence" value="ECO:0007669"/>
    <property type="project" value="UniProtKB-SubCell"/>
</dbReference>
<accession>A0A3S5A750</accession>
<dbReference type="Proteomes" id="UP000784294">
    <property type="component" value="Unassembled WGS sequence"/>
</dbReference>
<protein>
    <submittedName>
        <fullName evidence="10">Uncharacterized protein</fullName>
    </submittedName>
</protein>
<sequence>MCNGDQAGYRFGANYAGHKKVSENEAYPVLQGEVQPNGQVQAQIVHQFAPSLRMQYMTQLQKSKMSAQQIAADFRQGNWQTNLTVINPDLQRRQVMTALGTMCQVTRRFALGSMFFYHRSPQLPAGQDGTWSIGGKYSGSKWTAAASLRPFHLGLHSSFHMRYDETLQFAAELESNFQQQNNTATIGYQFDFPKGAASVKAQIDSNWNIAASLEKKMFPFTFTLCAMGNQSAERYAVGFGLSLLV</sequence>
<keyword evidence="3" id="KW-0813">Transport</keyword>
<keyword evidence="11" id="KW-1185">Reference proteome</keyword>
<evidence type="ECO:0000256" key="9">
    <source>
        <dbReference type="ARBA" id="ARBA00023136"/>
    </source>
</evidence>
<dbReference type="Gene3D" id="2.40.160.10">
    <property type="entry name" value="Porin"/>
    <property type="match status" value="1"/>
</dbReference>
<dbReference type="CDD" id="cd07305">
    <property type="entry name" value="Porin3_Tom40"/>
    <property type="match status" value="1"/>
</dbReference>
<dbReference type="InterPro" id="IPR023614">
    <property type="entry name" value="Porin_dom_sf"/>
</dbReference>
<evidence type="ECO:0000313" key="10">
    <source>
        <dbReference type="EMBL" id="VEL29570.1"/>
    </source>
</evidence>
<gene>
    <name evidence="10" type="ORF">PXEA_LOCUS23010</name>
</gene>
<organism evidence="10 11">
    <name type="scientific">Protopolystoma xenopodis</name>
    <dbReference type="NCBI Taxonomy" id="117903"/>
    <lineage>
        <taxon>Eukaryota</taxon>
        <taxon>Metazoa</taxon>
        <taxon>Spiralia</taxon>
        <taxon>Lophotrochozoa</taxon>
        <taxon>Platyhelminthes</taxon>
        <taxon>Monogenea</taxon>
        <taxon>Polyopisthocotylea</taxon>
        <taxon>Polystomatidea</taxon>
        <taxon>Polystomatidae</taxon>
        <taxon>Protopolystoma</taxon>
    </lineage>
</organism>
<dbReference type="EMBL" id="CAAALY010104327">
    <property type="protein sequence ID" value="VEL29570.1"/>
    <property type="molecule type" value="Genomic_DNA"/>
</dbReference>
<keyword evidence="8" id="KW-0496">Mitochondrion</keyword>
<reference evidence="10" key="1">
    <citation type="submission" date="2018-11" db="EMBL/GenBank/DDBJ databases">
        <authorList>
            <consortium name="Pathogen Informatics"/>
        </authorList>
    </citation>
    <scope>NUCLEOTIDE SEQUENCE</scope>
</reference>
<dbReference type="GO" id="GO:0030150">
    <property type="term" value="P:protein import into mitochondrial matrix"/>
    <property type="evidence" value="ECO:0007669"/>
    <property type="project" value="InterPro"/>
</dbReference>
<evidence type="ECO:0000313" key="11">
    <source>
        <dbReference type="Proteomes" id="UP000784294"/>
    </source>
</evidence>
<dbReference type="Pfam" id="PF01459">
    <property type="entry name" value="Porin_3"/>
    <property type="match status" value="1"/>
</dbReference>
<evidence type="ECO:0000256" key="4">
    <source>
        <dbReference type="ARBA" id="ARBA00022452"/>
    </source>
</evidence>
<evidence type="ECO:0000256" key="3">
    <source>
        <dbReference type="ARBA" id="ARBA00022448"/>
    </source>
</evidence>
<dbReference type="AlphaFoldDB" id="A0A3S5A750"/>
<dbReference type="InterPro" id="IPR037930">
    <property type="entry name" value="Tom40"/>
</dbReference>
<evidence type="ECO:0000256" key="6">
    <source>
        <dbReference type="ARBA" id="ARBA00022787"/>
    </source>
</evidence>